<accession>A0A803N1T9</accession>
<reference evidence="2" key="2">
    <citation type="submission" date="2021-03" db="UniProtKB">
        <authorList>
            <consortium name="EnsemblPlants"/>
        </authorList>
    </citation>
    <scope>IDENTIFICATION</scope>
</reference>
<dbReference type="Gramene" id="AUR62039029-RA">
    <property type="protein sequence ID" value="AUR62039029-RA:cds"/>
    <property type="gene ID" value="AUR62039029"/>
</dbReference>
<dbReference type="EnsemblPlants" id="AUR62039029-RA">
    <property type="protein sequence ID" value="AUR62039029-RA:cds"/>
    <property type="gene ID" value="AUR62039029"/>
</dbReference>
<feature type="domain" description="Reverse transcriptase Ty1/copia-type" evidence="1">
    <location>
        <begin position="6"/>
        <end position="85"/>
    </location>
</feature>
<dbReference type="Proteomes" id="UP000596660">
    <property type="component" value="Unplaced"/>
</dbReference>
<evidence type="ECO:0000313" key="3">
    <source>
        <dbReference type="Proteomes" id="UP000596660"/>
    </source>
</evidence>
<dbReference type="InterPro" id="IPR043502">
    <property type="entry name" value="DNA/RNA_pol_sf"/>
</dbReference>
<dbReference type="InterPro" id="IPR013103">
    <property type="entry name" value="RVT_2"/>
</dbReference>
<organism evidence="2 3">
    <name type="scientific">Chenopodium quinoa</name>
    <name type="common">Quinoa</name>
    <dbReference type="NCBI Taxonomy" id="63459"/>
    <lineage>
        <taxon>Eukaryota</taxon>
        <taxon>Viridiplantae</taxon>
        <taxon>Streptophyta</taxon>
        <taxon>Embryophyta</taxon>
        <taxon>Tracheophyta</taxon>
        <taxon>Spermatophyta</taxon>
        <taxon>Magnoliopsida</taxon>
        <taxon>eudicotyledons</taxon>
        <taxon>Gunneridae</taxon>
        <taxon>Pentapetalae</taxon>
        <taxon>Caryophyllales</taxon>
        <taxon>Chenopodiaceae</taxon>
        <taxon>Chenopodioideae</taxon>
        <taxon>Atripliceae</taxon>
        <taxon>Chenopodium</taxon>
    </lineage>
</organism>
<evidence type="ECO:0000259" key="1">
    <source>
        <dbReference type="Pfam" id="PF07727"/>
    </source>
</evidence>
<dbReference type="Pfam" id="PF07727">
    <property type="entry name" value="RVT_2"/>
    <property type="match status" value="1"/>
</dbReference>
<evidence type="ECO:0000313" key="2">
    <source>
        <dbReference type="EnsemblPlants" id="AUR62039029-RA:cds"/>
    </source>
</evidence>
<sequence length="96" mass="11089">MLSRVKSGKQTVVLVYVDDLLIIGDDEDYIVLFKKQLDKEFTIKDLGEMRYFLGLEVSNTCEGIILNQRKYVLDVLDFIGLSRCKLSLLQHPFLSM</sequence>
<name>A0A803N1T9_CHEQI</name>
<proteinExistence type="predicted"/>
<reference evidence="2" key="1">
    <citation type="journal article" date="2017" name="Nature">
        <title>The genome of Chenopodium quinoa.</title>
        <authorList>
            <person name="Jarvis D.E."/>
            <person name="Ho Y.S."/>
            <person name="Lightfoot D.J."/>
            <person name="Schmoeckel S.M."/>
            <person name="Li B."/>
            <person name="Borm T.J.A."/>
            <person name="Ohyanagi H."/>
            <person name="Mineta K."/>
            <person name="Michell C.T."/>
            <person name="Saber N."/>
            <person name="Kharbatia N.M."/>
            <person name="Rupper R.R."/>
            <person name="Sharp A.R."/>
            <person name="Dally N."/>
            <person name="Boughton B.A."/>
            <person name="Woo Y.H."/>
            <person name="Gao G."/>
            <person name="Schijlen E.G.W.M."/>
            <person name="Guo X."/>
            <person name="Momin A.A."/>
            <person name="Negrao S."/>
            <person name="Al-Babili S."/>
            <person name="Gehring C."/>
            <person name="Roessner U."/>
            <person name="Jung C."/>
            <person name="Murphy K."/>
            <person name="Arold S.T."/>
            <person name="Gojobori T."/>
            <person name="van der Linden C.G."/>
            <person name="van Loo E.N."/>
            <person name="Jellen E.N."/>
            <person name="Maughan P.J."/>
            <person name="Tester M."/>
        </authorList>
    </citation>
    <scope>NUCLEOTIDE SEQUENCE [LARGE SCALE GENOMIC DNA]</scope>
    <source>
        <strain evidence="2">cv. PI 614886</strain>
    </source>
</reference>
<keyword evidence="3" id="KW-1185">Reference proteome</keyword>
<dbReference type="AlphaFoldDB" id="A0A803N1T9"/>
<dbReference type="OMA" id="CKQSQGD"/>
<protein>
    <recommendedName>
        <fullName evidence="1">Reverse transcriptase Ty1/copia-type domain-containing protein</fullName>
    </recommendedName>
</protein>
<dbReference type="SUPFAM" id="SSF56672">
    <property type="entry name" value="DNA/RNA polymerases"/>
    <property type="match status" value="1"/>
</dbReference>